<dbReference type="EMBL" id="JAQQAL010000031">
    <property type="protein sequence ID" value="MDC7227710.1"/>
    <property type="molecule type" value="Genomic_DNA"/>
</dbReference>
<evidence type="ECO:0000313" key="1">
    <source>
        <dbReference type="EMBL" id="MDC7227710.1"/>
    </source>
</evidence>
<dbReference type="PANTHER" id="PTHR40050">
    <property type="entry name" value="INNER SPORE COAT PROTEIN H"/>
    <property type="match status" value="1"/>
</dbReference>
<dbReference type="GO" id="GO:0016301">
    <property type="term" value="F:kinase activity"/>
    <property type="evidence" value="ECO:0007669"/>
    <property type="project" value="UniProtKB-KW"/>
</dbReference>
<protein>
    <submittedName>
        <fullName evidence="1">CotH kinase family protein</fullName>
    </submittedName>
</protein>
<keyword evidence="1" id="KW-0418">Kinase</keyword>
<accession>A0AAJ1IEA0</accession>
<dbReference type="Proteomes" id="UP001221217">
    <property type="component" value="Unassembled WGS sequence"/>
</dbReference>
<reference evidence="1 2" key="1">
    <citation type="submission" date="2022-12" db="EMBL/GenBank/DDBJ databases">
        <title>Metagenome assembled genome from gulf of manar.</title>
        <authorList>
            <person name="Kohli P."/>
            <person name="Pk S."/>
            <person name="Venkata Ramana C."/>
            <person name="Sasikala C."/>
        </authorList>
    </citation>
    <scope>NUCLEOTIDE SEQUENCE [LARGE SCALE GENOMIC DNA]</scope>
    <source>
        <strain evidence="1">JB008</strain>
    </source>
</reference>
<dbReference type="AlphaFoldDB" id="A0AAJ1IEA0"/>
<sequence>MRKILITFCVAAFVFSGCENFLISTYDIDDSVADTDYVWSSDSHGEDADADYDLIFDDTVVHRIDITIPNSYYEEMEEEMEDIYGEFGSNGNTAISNETPTFVPVTISYEDNSWIYVGMRYKGNSSLSNAWVSGVHKLPFRLNFEAFKDLYPETDGQRFWGFEKLTFSNGYKDDSLIRDKMASDVFQMGGVPAAEAAFYRVYVDCGDGEGPVYWGLYTMIEDPSDAMLETQFDDGSGNLYKPDDEDESTLEYFDEEYYPKKINEDEDDWTDIETFIDTINDGSLSGDDWRTAMEAVFDVDGFLDYLAINNTIENWDVYGCKAHNYYLYADPSNDCIFSWFPWDMNEAFTDNNQSLSLSMSEVRSSWPLLYYIMDDNVYENQYEAKLYKYFKDSDSDDLYDVDELTALMSTYSALIEDYVIGDDNGEIDGYKWFDYDWEFTDGLTDLQEHIEDRFDDVDDYLIGKGW</sequence>
<dbReference type="Pfam" id="PF08757">
    <property type="entry name" value="CotH"/>
    <property type="match status" value="1"/>
</dbReference>
<dbReference type="InterPro" id="IPR014867">
    <property type="entry name" value="Spore_coat_CotH_CotH2/3/7"/>
</dbReference>
<proteinExistence type="predicted"/>
<keyword evidence="1" id="KW-0808">Transferase</keyword>
<organism evidence="1 2">
    <name type="scientific">Candidatus Thalassospirochaeta sargassi</name>
    <dbReference type="NCBI Taxonomy" id="3119039"/>
    <lineage>
        <taxon>Bacteria</taxon>
        <taxon>Pseudomonadati</taxon>
        <taxon>Spirochaetota</taxon>
        <taxon>Spirochaetia</taxon>
        <taxon>Spirochaetales</taxon>
        <taxon>Spirochaetaceae</taxon>
        <taxon>Candidatus Thalassospirochaeta</taxon>
    </lineage>
</organism>
<dbReference type="PANTHER" id="PTHR40050:SF1">
    <property type="entry name" value="INNER SPORE COAT PROTEIN H"/>
    <property type="match status" value="1"/>
</dbReference>
<evidence type="ECO:0000313" key="2">
    <source>
        <dbReference type="Proteomes" id="UP001221217"/>
    </source>
</evidence>
<comment type="caution">
    <text evidence="1">The sequence shown here is derived from an EMBL/GenBank/DDBJ whole genome shotgun (WGS) entry which is preliminary data.</text>
</comment>
<dbReference type="PROSITE" id="PS51257">
    <property type="entry name" value="PROKAR_LIPOPROTEIN"/>
    <property type="match status" value="1"/>
</dbReference>
<name>A0AAJ1IEA0_9SPIO</name>
<gene>
    <name evidence="1" type="ORF">PQJ61_13180</name>
</gene>